<reference evidence="3 4" key="1">
    <citation type="submission" date="2020-08" db="EMBL/GenBank/DDBJ databases">
        <authorList>
            <person name="Newling K."/>
            <person name="Davey J."/>
            <person name="Forrester S."/>
        </authorList>
    </citation>
    <scope>NUCLEOTIDE SEQUENCE [LARGE SCALE GENOMIC DNA]</scope>
    <source>
        <strain evidence="4">Crithidia deanei Carvalho (ATCC PRA-265)</strain>
    </source>
</reference>
<evidence type="ECO:0000256" key="2">
    <source>
        <dbReference type="SAM" id="MobiDB-lite"/>
    </source>
</evidence>
<feature type="region of interest" description="Disordered" evidence="2">
    <location>
        <begin position="66"/>
        <end position="92"/>
    </location>
</feature>
<feature type="region of interest" description="Disordered" evidence="2">
    <location>
        <begin position="628"/>
        <end position="743"/>
    </location>
</feature>
<feature type="region of interest" description="Disordered" evidence="2">
    <location>
        <begin position="206"/>
        <end position="234"/>
    </location>
</feature>
<keyword evidence="4" id="KW-1185">Reference proteome</keyword>
<feature type="coiled-coil region" evidence="1">
    <location>
        <begin position="18"/>
        <end position="52"/>
    </location>
</feature>
<accession>A0A7G2CQB5</accession>
<dbReference type="EMBL" id="LR877162">
    <property type="protein sequence ID" value="CAD2220733.1"/>
    <property type="molecule type" value="Genomic_DNA"/>
</dbReference>
<evidence type="ECO:0000256" key="1">
    <source>
        <dbReference type="SAM" id="Coils"/>
    </source>
</evidence>
<feature type="coiled-coil region" evidence="1">
    <location>
        <begin position="163"/>
        <end position="190"/>
    </location>
</feature>
<dbReference type="AlphaFoldDB" id="A0A7G2CQB5"/>
<proteinExistence type="predicted"/>
<name>A0A7G2CQB5_9TRYP</name>
<feature type="compositionally biased region" description="Basic and acidic residues" evidence="2">
    <location>
        <begin position="719"/>
        <end position="728"/>
    </location>
</feature>
<dbReference type="VEuPathDB" id="TriTrypDB:ADEAN_000825500"/>
<evidence type="ECO:0000313" key="3">
    <source>
        <dbReference type="EMBL" id="CAD2220733.1"/>
    </source>
</evidence>
<dbReference type="Proteomes" id="UP000515908">
    <property type="component" value="Chromosome 18"/>
</dbReference>
<feature type="region of interest" description="Disordered" evidence="2">
    <location>
        <begin position="395"/>
        <end position="444"/>
    </location>
</feature>
<evidence type="ECO:0000313" key="4">
    <source>
        <dbReference type="Proteomes" id="UP000515908"/>
    </source>
</evidence>
<sequence length="743" mass="82289">MSRVRVHEASQEQLVGIAKQLRREVRDQATVIEEKDSELAVLREQIVLLSEKCASDEETIKHLLNGVGASKGDPTSVTRNTHQGESTRDDVASIEEKNRELSEINAFYTAIVSQHDLQENKREVGGGIAPPIDPSVSDGQLLQILASEKASLLEVVQNGREDQSAAALENVRLRKQLEKLESEISAIVKRQVNQENIAAPNHTLLESPVDRPKKSEVSGSGPLVTAVTDNPGYGSGGRVGSPLFDGLTKKGIRAADKPLSLRDLRALPPLNIRRPDPREERLLERLDLYKRFIEQQEVYESERQNSFDEIERIRADLFTSMNEQLESQKKEIQALSEGRINKDTLSTADNRSFTLEREILEAVEYGERQGIISEFADSLLEYSLLRMKVILPPSTRETSLGGTDADRELVPPSSEGTNTTCQPFFPTEEDSGVMQSPDKRDNPDSTKLVGDFLSLLEAKSFDDLHVLLSSYGSLLSGYNKLASQSTTIQTSEKISAYELDNVLSRLSRFVQPVPEKSDVPEAAPREFPPLESHVCDCPEEKSGSQSDEGGDVKVVDLKELETLISVKRNESLAAFRGGDKPTAILILKEVKALEKQLREVQCSRLQPSDKSDEDESVCDSCSRCQDQISGDQQMDQEAPDPDSPQQHETSPAPEPLSDAEDLSFKSISDASARAETIFDNEHHHHGRDAVQPFDPEVQTETDRAAVSHKINTAPLNPSHMEKAVKPEPDSDSDDFVPDFDPFA</sequence>
<protein>
    <submittedName>
        <fullName evidence="3">Uncharacterized protein</fullName>
    </submittedName>
</protein>
<feature type="compositionally biased region" description="Polar residues" evidence="2">
    <location>
        <begin position="73"/>
        <end position="84"/>
    </location>
</feature>
<gene>
    <name evidence="3" type="ORF">ADEAN_000825500</name>
</gene>
<organism evidence="3 4">
    <name type="scientific">Angomonas deanei</name>
    <dbReference type="NCBI Taxonomy" id="59799"/>
    <lineage>
        <taxon>Eukaryota</taxon>
        <taxon>Discoba</taxon>
        <taxon>Euglenozoa</taxon>
        <taxon>Kinetoplastea</taxon>
        <taxon>Metakinetoplastina</taxon>
        <taxon>Trypanosomatida</taxon>
        <taxon>Trypanosomatidae</taxon>
        <taxon>Strigomonadinae</taxon>
        <taxon>Angomonas</taxon>
    </lineage>
</organism>
<keyword evidence="1" id="KW-0175">Coiled coil</keyword>